<protein>
    <recommendedName>
        <fullName evidence="2">Putative zinc-finger domain-containing protein</fullName>
    </recommendedName>
</protein>
<gene>
    <name evidence="3" type="ORF">B5M42_08100</name>
</gene>
<feature type="transmembrane region" description="Helical" evidence="1">
    <location>
        <begin position="81"/>
        <end position="103"/>
    </location>
</feature>
<dbReference type="InterPro" id="IPR027383">
    <property type="entry name" value="Znf_put"/>
</dbReference>
<dbReference type="EMBL" id="MYFO01000008">
    <property type="protein sequence ID" value="TFE88867.1"/>
    <property type="molecule type" value="Genomic_DNA"/>
</dbReference>
<feature type="domain" description="Putative zinc-finger" evidence="2">
    <location>
        <begin position="11"/>
        <end position="36"/>
    </location>
</feature>
<keyword evidence="1" id="KW-0472">Membrane</keyword>
<sequence length="149" mass="17304">MKHFDSEHWQRYVRNEELSAAQRDEMEWHLQHCEACLEHYMSQVEASMDDLPMMETGEAEFADQLIRRTMRTRRSLFRSSLLHYGIAAAATLILVVSGVFQGLTQEVNAKMLNSPRQPDQTSISDQLMNHTLSWLDKIKKEDDNGGFFP</sequence>
<evidence type="ECO:0000313" key="4">
    <source>
        <dbReference type="Proteomes" id="UP000298246"/>
    </source>
</evidence>
<proteinExistence type="predicted"/>
<keyword evidence="1" id="KW-0812">Transmembrane</keyword>
<evidence type="ECO:0000259" key="2">
    <source>
        <dbReference type="Pfam" id="PF13490"/>
    </source>
</evidence>
<dbReference type="Pfam" id="PF13490">
    <property type="entry name" value="zf-HC2"/>
    <property type="match status" value="1"/>
</dbReference>
<reference evidence="3 4" key="1">
    <citation type="submission" date="2017-03" db="EMBL/GenBank/DDBJ databases">
        <title>Isolation of Levoglucosan Utilizing Bacteria.</title>
        <authorList>
            <person name="Arya A.S."/>
        </authorList>
    </citation>
    <scope>NUCLEOTIDE SEQUENCE [LARGE SCALE GENOMIC DNA]</scope>
    <source>
        <strain evidence="3 4">MEC069</strain>
    </source>
</reference>
<dbReference type="RefSeq" id="WP_167689764.1">
    <property type="nucleotide sequence ID" value="NZ_MYFO02000011.1"/>
</dbReference>
<dbReference type="Proteomes" id="UP000298246">
    <property type="component" value="Unassembled WGS sequence"/>
</dbReference>
<evidence type="ECO:0000313" key="3">
    <source>
        <dbReference type="EMBL" id="TFE88867.1"/>
    </source>
</evidence>
<dbReference type="AlphaFoldDB" id="A0A4Y8Q452"/>
<name>A0A4Y8Q452_9BACL</name>
<keyword evidence="1" id="KW-1133">Transmembrane helix</keyword>
<accession>A0A4Y8Q452</accession>
<evidence type="ECO:0000256" key="1">
    <source>
        <dbReference type="SAM" id="Phobius"/>
    </source>
</evidence>
<comment type="caution">
    <text evidence="3">The sequence shown here is derived from an EMBL/GenBank/DDBJ whole genome shotgun (WGS) entry which is preliminary data.</text>
</comment>
<keyword evidence="4" id="KW-1185">Reference proteome</keyword>
<organism evidence="3 4">
    <name type="scientific">Paenibacillus athensensis</name>
    <dbReference type="NCBI Taxonomy" id="1967502"/>
    <lineage>
        <taxon>Bacteria</taxon>
        <taxon>Bacillati</taxon>
        <taxon>Bacillota</taxon>
        <taxon>Bacilli</taxon>
        <taxon>Bacillales</taxon>
        <taxon>Paenibacillaceae</taxon>
        <taxon>Paenibacillus</taxon>
    </lineage>
</organism>